<evidence type="ECO:0000313" key="3">
    <source>
        <dbReference type="EMBL" id="KAJ8340068.1"/>
    </source>
</evidence>
<keyword evidence="4" id="KW-1185">Reference proteome</keyword>
<dbReference type="Proteomes" id="UP001152622">
    <property type="component" value="Chromosome 16"/>
</dbReference>
<proteinExistence type="predicted"/>
<dbReference type="EMBL" id="JAINUF010000016">
    <property type="protein sequence ID" value="KAJ8340068.1"/>
    <property type="molecule type" value="Genomic_DNA"/>
</dbReference>
<sequence length="83" mass="9531">MNTGGPVHRRREIGFPADCRERRPHSGEERILRGAKVSGRRGRGFDMDTSMWPRCQWRYESCVSACFRTCSDPDAQLCTTIPK</sequence>
<protein>
    <recommendedName>
        <fullName evidence="2">Otogelin-like/Mucin TIL domain-containing protein</fullName>
    </recommendedName>
</protein>
<evidence type="ECO:0000259" key="2">
    <source>
        <dbReference type="Pfam" id="PF25962"/>
    </source>
</evidence>
<evidence type="ECO:0000313" key="4">
    <source>
        <dbReference type="Proteomes" id="UP001152622"/>
    </source>
</evidence>
<feature type="domain" description="Otogelin-like/Mucin TIL" evidence="2">
    <location>
        <begin position="55"/>
        <end position="82"/>
    </location>
</feature>
<evidence type="ECO:0000256" key="1">
    <source>
        <dbReference type="SAM" id="MobiDB-lite"/>
    </source>
</evidence>
<dbReference type="OrthoDB" id="10528520at2759"/>
<feature type="region of interest" description="Disordered" evidence="1">
    <location>
        <begin position="1"/>
        <end position="26"/>
    </location>
</feature>
<name>A0A9Q1EJV4_SYNKA</name>
<comment type="caution">
    <text evidence="3">The sequence shown here is derived from an EMBL/GenBank/DDBJ whole genome shotgun (WGS) entry which is preliminary data.</text>
</comment>
<gene>
    <name evidence="3" type="ORF">SKAU_G00347010</name>
</gene>
<reference evidence="3" key="1">
    <citation type="journal article" date="2023" name="Science">
        <title>Genome structures resolve the early diversification of teleost fishes.</title>
        <authorList>
            <person name="Parey E."/>
            <person name="Louis A."/>
            <person name="Montfort J."/>
            <person name="Bouchez O."/>
            <person name="Roques C."/>
            <person name="Iampietro C."/>
            <person name="Lluch J."/>
            <person name="Castinel A."/>
            <person name="Donnadieu C."/>
            <person name="Desvignes T."/>
            <person name="Floi Bucao C."/>
            <person name="Jouanno E."/>
            <person name="Wen M."/>
            <person name="Mejri S."/>
            <person name="Dirks R."/>
            <person name="Jansen H."/>
            <person name="Henkel C."/>
            <person name="Chen W.J."/>
            <person name="Zahm M."/>
            <person name="Cabau C."/>
            <person name="Klopp C."/>
            <person name="Thompson A.W."/>
            <person name="Robinson-Rechavi M."/>
            <person name="Braasch I."/>
            <person name="Lecointre G."/>
            <person name="Bobe J."/>
            <person name="Postlethwait J.H."/>
            <person name="Berthelot C."/>
            <person name="Roest Crollius H."/>
            <person name="Guiguen Y."/>
        </authorList>
    </citation>
    <scope>NUCLEOTIDE SEQUENCE</scope>
    <source>
        <strain evidence="3">WJC10195</strain>
    </source>
</reference>
<organism evidence="3 4">
    <name type="scientific">Synaphobranchus kaupii</name>
    <name type="common">Kaup's arrowtooth eel</name>
    <dbReference type="NCBI Taxonomy" id="118154"/>
    <lineage>
        <taxon>Eukaryota</taxon>
        <taxon>Metazoa</taxon>
        <taxon>Chordata</taxon>
        <taxon>Craniata</taxon>
        <taxon>Vertebrata</taxon>
        <taxon>Euteleostomi</taxon>
        <taxon>Actinopterygii</taxon>
        <taxon>Neopterygii</taxon>
        <taxon>Teleostei</taxon>
        <taxon>Anguilliformes</taxon>
        <taxon>Synaphobranchidae</taxon>
        <taxon>Synaphobranchus</taxon>
    </lineage>
</organism>
<accession>A0A9Q1EJV4</accession>
<dbReference type="AlphaFoldDB" id="A0A9Q1EJV4"/>
<dbReference type="Pfam" id="PF25962">
    <property type="entry name" value="TIL_OTOGL_Mucin"/>
    <property type="match status" value="1"/>
</dbReference>
<dbReference type="InterPro" id="IPR058753">
    <property type="entry name" value="TIL_OTOGL_Mucin"/>
</dbReference>